<accession>A0ABS7VKZ6</accession>
<dbReference type="Proteomes" id="UP000704176">
    <property type="component" value="Unassembled WGS sequence"/>
</dbReference>
<dbReference type="InterPro" id="IPR016130">
    <property type="entry name" value="Tyr_Pase_AS"/>
</dbReference>
<name>A0ABS7VKZ6_9HYPH</name>
<dbReference type="EMBL" id="JAIRBM010000005">
    <property type="protein sequence ID" value="MBZ6076206.1"/>
    <property type="molecule type" value="Genomic_DNA"/>
</dbReference>
<dbReference type="PROSITE" id="PS00383">
    <property type="entry name" value="TYR_PHOSPHATASE_1"/>
    <property type="match status" value="1"/>
</dbReference>
<evidence type="ECO:0000313" key="1">
    <source>
        <dbReference type="EMBL" id="MBZ6076206.1"/>
    </source>
</evidence>
<protein>
    <submittedName>
        <fullName evidence="1">Tyrosine phosphatase family protein</fullName>
    </submittedName>
</protein>
<gene>
    <name evidence="1" type="ORF">K9B37_07875</name>
</gene>
<keyword evidence="2" id="KW-1185">Reference proteome</keyword>
<dbReference type="Gene3D" id="3.90.190.10">
    <property type="entry name" value="Protein tyrosine phosphatase superfamily"/>
    <property type="match status" value="1"/>
</dbReference>
<dbReference type="RefSeq" id="WP_224312539.1">
    <property type="nucleotide sequence ID" value="NZ_JAIRBM010000005.1"/>
</dbReference>
<proteinExistence type="predicted"/>
<dbReference type="SUPFAM" id="SSF52799">
    <property type="entry name" value="(Phosphotyrosine protein) phosphatases II"/>
    <property type="match status" value="1"/>
</dbReference>
<organism evidence="1 2">
    <name type="scientific">Microvirga puerhi</name>
    <dbReference type="NCBI Taxonomy" id="2876078"/>
    <lineage>
        <taxon>Bacteria</taxon>
        <taxon>Pseudomonadati</taxon>
        <taxon>Pseudomonadota</taxon>
        <taxon>Alphaproteobacteria</taxon>
        <taxon>Hyphomicrobiales</taxon>
        <taxon>Methylobacteriaceae</taxon>
        <taxon>Microvirga</taxon>
    </lineage>
</organism>
<sequence>MPTLHVCPLSRLQDTVTETRASHVVTLINVGSVVERPQGISPDRHLFLGVSDIIEPLDGHILPASDHIEQLLTFVRAWGRESPLVFHCWAGISRSTAAAFISACALVPERNEADIAQALRLASPTATPNAKFVALADDILGRQGRMVEAIHGIGRGAEAMEGTPFMLQLSRG</sequence>
<reference evidence="1 2" key="1">
    <citation type="submission" date="2021-09" db="EMBL/GenBank/DDBJ databases">
        <title>The complete genome sequence of a new microorganism.</title>
        <authorList>
            <person name="Zi Z."/>
        </authorList>
    </citation>
    <scope>NUCLEOTIDE SEQUENCE [LARGE SCALE GENOMIC DNA]</scope>
    <source>
        <strain evidence="1 2">WGZ8</strain>
    </source>
</reference>
<dbReference type="InterPro" id="IPR029021">
    <property type="entry name" value="Prot-tyrosine_phosphatase-like"/>
</dbReference>
<comment type="caution">
    <text evidence="1">The sequence shown here is derived from an EMBL/GenBank/DDBJ whole genome shotgun (WGS) entry which is preliminary data.</text>
</comment>
<evidence type="ECO:0000313" key="2">
    <source>
        <dbReference type="Proteomes" id="UP000704176"/>
    </source>
</evidence>